<dbReference type="PANTHER" id="PTHR36578:SF2">
    <property type="entry name" value="PA14 DOMAIN-CONTAINING PROTEIN"/>
    <property type="match status" value="1"/>
</dbReference>
<proteinExistence type="predicted"/>
<protein>
    <submittedName>
        <fullName evidence="2">Uncharacterized protein</fullName>
    </submittedName>
</protein>
<dbReference type="OrthoDB" id="271448at2759"/>
<dbReference type="PANTHER" id="PTHR36578">
    <property type="entry name" value="CHROMOSOME 15, WHOLE GENOME SHOTGUN SEQUENCE"/>
    <property type="match status" value="1"/>
</dbReference>
<gene>
    <name evidence="2" type="ORF">B9Z65_4979</name>
</gene>
<name>A0A2P7ZCV3_9PEZI</name>
<keyword evidence="3" id="KW-1185">Reference proteome</keyword>
<comment type="caution">
    <text evidence="2">The sequence shown here is derived from an EMBL/GenBank/DDBJ whole genome shotgun (WGS) entry which is preliminary data.</text>
</comment>
<feature type="signal peptide" evidence="1">
    <location>
        <begin position="1"/>
        <end position="15"/>
    </location>
</feature>
<organism evidence="2 3">
    <name type="scientific">Elsinoe australis</name>
    <dbReference type="NCBI Taxonomy" id="40998"/>
    <lineage>
        <taxon>Eukaryota</taxon>
        <taxon>Fungi</taxon>
        <taxon>Dikarya</taxon>
        <taxon>Ascomycota</taxon>
        <taxon>Pezizomycotina</taxon>
        <taxon>Dothideomycetes</taxon>
        <taxon>Dothideomycetidae</taxon>
        <taxon>Myriangiales</taxon>
        <taxon>Elsinoaceae</taxon>
        <taxon>Elsinoe</taxon>
    </lineage>
</organism>
<feature type="chain" id="PRO_5015203996" evidence="1">
    <location>
        <begin position="16"/>
        <end position="673"/>
    </location>
</feature>
<dbReference type="AlphaFoldDB" id="A0A2P7ZCV3"/>
<evidence type="ECO:0000313" key="2">
    <source>
        <dbReference type="EMBL" id="PSK46011.1"/>
    </source>
</evidence>
<evidence type="ECO:0000313" key="3">
    <source>
        <dbReference type="Proteomes" id="UP000243723"/>
    </source>
</evidence>
<keyword evidence="1" id="KW-0732">Signal</keyword>
<sequence>MHSFLSLSLLALVAAAPAPRPQDIEFDLVQALPNPTSSVATGAKEQIVTYDPSAILSSAKPQITADVKTTAGSLERRKACDPQPTGAKYAPTVSADTPAAFTDSPDFASIALNAPVPTGYIQRFKNLKASNNAYGYMGFTTLDSYDTAVCAKKCTAIKGCSAFNIYFERDPSVDPAANCANPSSYTMIKCVFWGSSINTENAVNYGQWRNKFQVVIAGSNGYESEVATPPGYDTPVALDAAINAPFDSYGWDSYMGVALFNSGPFDLKLCADACTMKSQYAVAHPPTDGSPVVTCQFFNTYIIYINSTQNPQGQYCAMYSESWPKSFANNSGQWRGADQYIVRNSYAVSNKTSPGVPCKDCAVRQASKDISWHSIQPYCSSVLGYSPATTTVTVTSTNTPTVTNTVTVSATKTANPVKRQDIQMTALPVFPVITAAPSSNLTKRAQTTPDVLTKYPTEVVSSACIFQIGSAGSGSTSTVTSTVLTTCQATTIESTTTVFVPATTTTSITTSATAGASTTTTATTSSTTPSSTGFLIQVSSGKAAGQYIGKDPLSTTRDYNLFALTPSRKKAVVFTIDDEANLMQGDWIIQGAMSGNNYGGFGASPYGFTNGEDLQCTIAEGTGELNCESPSNGHSVFGQCPSYSWMWMFEDEEQVNEFCEDGTGALGLKAIAV</sequence>
<evidence type="ECO:0000256" key="1">
    <source>
        <dbReference type="SAM" id="SignalP"/>
    </source>
</evidence>
<dbReference type="Proteomes" id="UP000243723">
    <property type="component" value="Unassembled WGS sequence"/>
</dbReference>
<dbReference type="EMBL" id="NHZQ01000236">
    <property type="protein sequence ID" value="PSK46011.1"/>
    <property type="molecule type" value="Genomic_DNA"/>
</dbReference>
<dbReference type="STRING" id="40998.A0A2P7ZCV3"/>
<reference evidence="2 3" key="1">
    <citation type="submission" date="2017-05" db="EMBL/GenBank/DDBJ databases">
        <title>Draft genome sequence of Elsinoe australis.</title>
        <authorList>
            <person name="Cheng Q."/>
        </authorList>
    </citation>
    <scope>NUCLEOTIDE SEQUENCE [LARGE SCALE GENOMIC DNA]</scope>
    <source>
        <strain evidence="2 3">NL1</strain>
    </source>
</reference>
<accession>A0A2P7ZCV3</accession>